<name>A0A2R8AUZ0_9RHOB</name>
<dbReference type="RefSeq" id="WP_108885551.1">
    <property type="nucleotide sequence ID" value="NZ_OMOJ01000002.1"/>
</dbReference>
<dbReference type="AlphaFoldDB" id="A0A2R8AUZ0"/>
<reference evidence="2" key="1">
    <citation type="submission" date="2018-03" db="EMBL/GenBank/DDBJ databases">
        <authorList>
            <person name="Rodrigo-Torres L."/>
            <person name="Arahal R. D."/>
            <person name="Lucena T."/>
        </authorList>
    </citation>
    <scope>NUCLEOTIDE SEQUENCE [LARGE SCALE GENOMIC DNA]</scope>
    <source>
        <strain evidence="2">CECT 8871</strain>
    </source>
</reference>
<gene>
    <name evidence="1" type="ORF">PRI8871_01501</name>
</gene>
<dbReference type="EMBL" id="OMOJ01000002">
    <property type="protein sequence ID" value="SPF79704.1"/>
    <property type="molecule type" value="Genomic_DNA"/>
</dbReference>
<keyword evidence="2" id="KW-1185">Reference proteome</keyword>
<accession>A0A2R8AUZ0</accession>
<proteinExistence type="predicted"/>
<sequence length="100" mass="10630">MTKAAARKLDSVQATPPETLYYGTDSDGMRTVLMEGLAADLPLHADLSDARSGGADVVFAVFAQAAHAEGQAFSQVLDGSWRTGALEVDYLYLPPVRGEE</sequence>
<dbReference type="Proteomes" id="UP000244904">
    <property type="component" value="Unassembled WGS sequence"/>
</dbReference>
<protein>
    <submittedName>
        <fullName evidence="1">Uncharacterized protein</fullName>
    </submittedName>
</protein>
<evidence type="ECO:0000313" key="2">
    <source>
        <dbReference type="Proteomes" id="UP000244904"/>
    </source>
</evidence>
<organism evidence="1 2">
    <name type="scientific">Pseudoprimorskyibacter insulae</name>
    <dbReference type="NCBI Taxonomy" id="1695997"/>
    <lineage>
        <taxon>Bacteria</taxon>
        <taxon>Pseudomonadati</taxon>
        <taxon>Pseudomonadota</taxon>
        <taxon>Alphaproteobacteria</taxon>
        <taxon>Rhodobacterales</taxon>
        <taxon>Paracoccaceae</taxon>
        <taxon>Pseudoprimorskyibacter</taxon>
    </lineage>
</organism>
<dbReference type="OrthoDB" id="4537997at2"/>
<evidence type="ECO:0000313" key="1">
    <source>
        <dbReference type="EMBL" id="SPF79704.1"/>
    </source>
</evidence>